<dbReference type="Gene3D" id="3.30.565.10">
    <property type="entry name" value="Histidine kinase-like ATPase, C-terminal domain"/>
    <property type="match status" value="1"/>
</dbReference>
<dbReference type="InterPro" id="IPR013507">
    <property type="entry name" value="DNA_mismatch_S5_2-like"/>
</dbReference>
<feature type="compositionally biased region" description="Low complexity" evidence="6">
    <location>
        <begin position="531"/>
        <end position="540"/>
    </location>
</feature>
<dbReference type="OrthoDB" id="10263226at2759"/>
<evidence type="ECO:0000256" key="5">
    <source>
        <dbReference type="ARBA" id="ARBA00023242"/>
    </source>
</evidence>
<dbReference type="SMART" id="SM01340">
    <property type="entry name" value="DNA_mis_repair"/>
    <property type="match status" value="1"/>
</dbReference>
<protein>
    <submittedName>
        <fullName evidence="8">Putative DNA mismatch repair protein Mlh1</fullName>
    </submittedName>
</protein>
<dbReference type="GO" id="GO:0006298">
    <property type="term" value="P:mismatch repair"/>
    <property type="evidence" value="ECO:0007669"/>
    <property type="project" value="InterPro"/>
</dbReference>
<proteinExistence type="inferred from homology"/>
<accession>A0A5J4WNT0</accession>
<evidence type="ECO:0000259" key="7">
    <source>
        <dbReference type="SMART" id="SM01340"/>
    </source>
</evidence>
<dbReference type="EMBL" id="SNRW01001350">
    <property type="protein sequence ID" value="KAA6396747.1"/>
    <property type="molecule type" value="Genomic_DNA"/>
</dbReference>
<feature type="compositionally biased region" description="Polar residues" evidence="6">
    <location>
        <begin position="462"/>
        <end position="490"/>
    </location>
</feature>
<comment type="caution">
    <text evidence="8">The sequence shown here is derived from an EMBL/GenBank/DDBJ whole genome shotgun (WGS) entry which is preliminary data.</text>
</comment>
<feature type="compositionally biased region" description="Low complexity" evidence="6">
    <location>
        <begin position="432"/>
        <end position="461"/>
    </location>
</feature>
<dbReference type="Pfam" id="PF01119">
    <property type="entry name" value="DNA_mis_repair"/>
    <property type="match status" value="1"/>
</dbReference>
<dbReference type="SUPFAM" id="SSF55874">
    <property type="entry name" value="ATPase domain of HSP90 chaperone/DNA topoisomerase II/histidine kinase"/>
    <property type="match status" value="1"/>
</dbReference>
<feature type="region of interest" description="Disordered" evidence="6">
    <location>
        <begin position="432"/>
        <end position="501"/>
    </location>
</feature>
<dbReference type="GO" id="GO:0005524">
    <property type="term" value="F:ATP binding"/>
    <property type="evidence" value="ECO:0007669"/>
    <property type="project" value="InterPro"/>
</dbReference>
<dbReference type="Proteomes" id="UP000324800">
    <property type="component" value="Unassembled WGS sequence"/>
</dbReference>
<dbReference type="CDD" id="cd16926">
    <property type="entry name" value="HATPase_MutL-MLH-PMS-like"/>
    <property type="match status" value="1"/>
</dbReference>
<evidence type="ECO:0000256" key="2">
    <source>
        <dbReference type="ARBA" id="ARBA00006082"/>
    </source>
</evidence>
<evidence type="ECO:0000256" key="6">
    <source>
        <dbReference type="SAM" id="MobiDB-lite"/>
    </source>
</evidence>
<feature type="region of interest" description="Disordered" evidence="6">
    <location>
        <begin position="825"/>
        <end position="846"/>
    </location>
</feature>
<evidence type="ECO:0000313" key="9">
    <source>
        <dbReference type="Proteomes" id="UP000324800"/>
    </source>
</evidence>
<dbReference type="GO" id="GO:0032389">
    <property type="term" value="C:MutLalpha complex"/>
    <property type="evidence" value="ECO:0007669"/>
    <property type="project" value="TreeGrafter"/>
</dbReference>
<feature type="region of interest" description="Disordered" evidence="6">
    <location>
        <begin position="513"/>
        <end position="546"/>
    </location>
</feature>
<dbReference type="PROSITE" id="PS00058">
    <property type="entry name" value="DNA_MISMATCH_REPAIR_1"/>
    <property type="match status" value="1"/>
</dbReference>
<dbReference type="AlphaFoldDB" id="A0A5J4WNT0"/>
<evidence type="ECO:0000256" key="1">
    <source>
        <dbReference type="ARBA" id="ARBA00004123"/>
    </source>
</evidence>
<comment type="subcellular location">
    <subcellularLocation>
        <location evidence="1">Nucleus</location>
    </subcellularLocation>
</comment>
<dbReference type="NCBIfam" id="TIGR00585">
    <property type="entry name" value="mutl"/>
    <property type="match status" value="1"/>
</dbReference>
<dbReference type="GO" id="GO:0030983">
    <property type="term" value="F:mismatched DNA binding"/>
    <property type="evidence" value="ECO:0007669"/>
    <property type="project" value="InterPro"/>
</dbReference>
<comment type="similarity">
    <text evidence="2">Belongs to the DNA mismatch repair MutL/HexB family.</text>
</comment>
<evidence type="ECO:0000256" key="4">
    <source>
        <dbReference type="ARBA" id="ARBA00023204"/>
    </source>
</evidence>
<gene>
    <name evidence="8" type="ORF">EZS28_007725</name>
</gene>
<dbReference type="GO" id="GO:0140664">
    <property type="term" value="F:ATP-dependent DNA damage sensor activity"/>
    <property type="evidence" value="ECO:0007669"/>
    <property type="project" value="InterPro"/>
</dbReference>
<feature type="region of interest" description="Disordered" evidence="6">
    <location>
        <begin position="912"/>
        <end position="938"/>
    </location>
</feature>
<feature type="domain" description="DNA mismatch repair protein S5" evidence="7">
    <location>
        <begin position="199"/>
        <end position="336"/>
    </location>
</feature>
<feature type="region of interest" description="Disordered" evidence="6">
    <location>
        <begin position="987"/>
        <end position="1021"/>
    </location>
</feature>
<feature type="compositionally biased region" description="Low complexity" evidence="6">
    <location>
        <begin position="994"/>
        <end position="1017"/>
    </location>
</feature>
<dbReference type="GO" id="GO:0016887">
    <property type="term" value="F:ATP hydrolysis activity"/>
    <property type="evidence" value="ECO:0007669"/>
    <property type="project" value="InterPro"/>
</dbReference>
<keyword evidence="3" id="KW-0227">DNA damage</keyword>
<dbReference type="SUPFAM" id="SSF54211">
    <property type="entry name" value="Ribosomal protein S5 domain 2-like"/>
    <property type="match status" value="1"/>
</dbReference>
<keyword evidence="5" id="KW-0539">Nucleus</keyword>
<dbReference type="Pfam" id="PF13589">
    <property type="entry name" value="HATPase_c_3"/>
    <property type="match status" value="1"/>
</dbReference>
<name>A0A5J4WNT0_9EUKA</name>
<dbReference type="InterPro" id="IPR002099">
    <property type="entry name" value="MutL/Mlh/PMS"/>
</dbReference>
<sequence length="1068" mass="120254">MCARIRQLDESTYNRIAAGEIIHRPANALKELLENSLDAGATNINIIIRDGGSSLLQIQDNGHGIHPDDLKIVCERFTTSKLAKFEDLSTLRTFGFRGEALSSISHIAKLTITSFARGQTLAFRASYIDGKIIGQPPEPQPCAGIQGTIILIEDLFYNILTRKNSLGSANEEQGETVPIIATQGRSIQGVQIQSKETKGDNVFGSTLARELVPFALKITQPLNVSISGYASLPSFHTTVSSSSYTSRSATSAAGRMIIFVNHRLVHCAPLRRAIDDLYTHTLMLPKNCKPFVYVELFFSDPDAVDHNVHPAKEEVRFMNEDAVIRSVRLSIEERMTHEDKEKIFHISSIQGSGIGLDERKGRDYNQQGNRISSSSGGNGNINDKSFMKEREQGNYNRSIQNGNIEGFDNINNEEQIDNESRRLTLPRQINQFQQAQQIPSSSSSLDMENSSNNQISQKSKSLQPTLPFSHINSNEVNRNNSDIMNTQNRIAPQKQVRTDPALQMNALDKYFTPVKDQNEQENEYENRNNNKRQNNIMNENGEVDGNINERDIHTTKMQINKLSTQKQSSKIKTLYGRLLPVQEEAFKVLLDSFCPQKDQSSSFSVTNISDLNAQTQIQPQQQQQQQQQQQLSSSQYLTNVLRNGVFVGFVDAEYLLIQSGTGLFLINMNSAGQQLYYQLFISTALSQIPKYQQQIGVSLSQNSSSSSFPSFAQDNNSSTSTDKHLITQTTQNNPTQTHPRFFVLKPPLDLSKTMSIAIRVLQNSPAGRQLIDCDEQKNIQDGEDSGMSDESINFICEAAAIRIWDNRSLLERCFGMLLSHTQDNTIDEQQNKPHSHMLKDKEKEEQDDDIDDIFKHHYLLHTLPELIPEYQPDLSLLPLILLRLATEVDWPTIHPDLQGQQYDQIENKNQLENKEGMENDGDEEGKKEQNRNKSQPPSQEYINYYVRVLNQITTHLSGLFFIPVHKHNLNTNSNANANVQTLSNQPLHTNQDISSSSSSSSSSSTSSQSSSSSSSSSHLPAPEIRTNLQHKLIPAIFRRLHPLRKFEDDGSITRIADLESFYKIFERC</sequence>
<dbReference type="InterPro" id="IPR020568">
    <property type="entry name" value="Ribosomal_Su5_D2-typ_SF"/>
</dbReference>
<reference evidence="8 9" key="1">
    <citation type="submission" date="2019-03" db="EMBL/GenBank/DDBJ databases">
        <title>Single cell metagenomics reveals metabolic interactions within the superorganism composed of flagellate Streblomastix strix and complex community of Bacteroidetes bacteria on its surface.</title>
        <authorList>
            <person name="Treitli S.C."/>
            <person name="Kolisko M."/>
            <person name="Husnik F."/>
            <person name="Keeling P."/>
            <person name="Hampl V."/>
        </authorList>
    </citation>
    <scope>NUCLEOTIDE SEQUENCE [LARGE SCALE GENOMIC DNA]</scope>
    <source>
        <strain evidence="8">ST1C</strain>
    </source>
</reference>
<dbReference type="InterPro" id="IPR014721">
    <property type="entry name" value="Ribsml_uS5_D2-typ_fold_subgr"/>
</dbReference>
<dbReference type="Gene3D" id="3.30.230.10">
    <property type="match status" value="1"/>
</dbReference>
<dbReference type="PANTHER" id="PTHR10073">
    <property type="entry name" value="DNA MISMATCH REPAIR PROTEIN MLH, PMS, MUTL"/>
    <property type="match status" value="1"/>
</dbReference>
<dbReference type="InterPro" id="IPR014762">
    <property type="entry name" value="DNA_mismatch_repair_CS"/>
</dbReference>
<keyword evidence="4" id="KW-0234">DNA repair</keyword>
<dbReference type="Pfam" id="PF16413">
    <property type="entry name" value="Mlh1_C"/>
    <property type="match status" value="2"/>
</dbReference>
<dbReference type="InterPro" id="IPR038973">
    <property type="entry name" value="MutL/Mlh/Pms-like"/>
</dbReference>
<feature type="region of interest" description="Disordered" evidence="6">
    <location>
        <begin position="354"/>
        <end position="385"/>
    </location>
</feature>
<dbReference type="InterPro" id="IPR032189">
    <property type="entry name" value="Mlh1_C"/>
</dbReference>
<dbReference type="InterPro" id="IPR036890">
    <property type="entry name" value="HATPase_C_sf"/>
</dbReference>
<evidence type="ECO:0000256" key="3">
    <source>
        <dbReference type="ARBA" id="ARBA00022763"/>
    </source>
</evidence>
<organism evidence="8 9">
    <name type="scientific">Streblomastix strix</name>
    <dbReference type="NCBI Taxonomy" id="222440"/>
    <lineage>
        <taxon>Eukaryota</taxon>
        <taxon>Metamonada</taxon>
        <taxon>Preaxostyla</taxon>
        <taxon>Oxymonadida</taxon>
        <taxon>Streblomastigidae</taxon>
        <taxon>Streblomastix</taxon>
    </lineage>
</organism>
<evidence type="ECO:0000313" key="8">
    <source>
        <dbReference type="EMBL" id="KAA6396747.1"/>
    </source>
</evidence>
<dbReference type="PANTHER" id="PTHR10073:SF12">
    <property type="entry name" value="DNA MISMATCH REPAIR PROTEIN MLH1"/>
    <property type="match status" value="1"/>
</dbReference>
<dbReference type="FunFam" id="3.30.565.10:FF:000003">
    <property type="entry name" value="DNA mismatch repair endonuclease MutL"/>
    <property type="match status" value="1"/>
</dbReference>